<accession>A0A5B9DGS6</accession>
<reference evidence="2 3" key="2">
    <citation type="journal article" date="2024" name="Int. J. Syst. Evol. Microbiol.">
        <title>Promethearchaeum syntrophicum gen. nov., sp. nov., an anaerobic, obligately syntrophic archaeon, the first isolate of the lineage 'Asgard' archaea, and proposal of the new archaeal phylum Promethearchaeota phyl. nov. and kingdom Promethearchaeati regn. nov.</title>
        <authorList>
            <person name="Imachi H."/>
            <person name="Nobu M.K."/>
            <person name="Kato S."/>
            <person name="Takaki Y."/>
            <person name="Miyazaki M."/>
            <person name="Miyata M."/>
            <person name="Ogawara M."/>
            <person name="Saito Y."/>
            <person name="Sakai S."/>
            <person name="Tahara Y.O."/>
            <person name="Takano Y."/>
            <person name="Tasumi E."/>
            <person name="Uematsu K."/>
            <person name="Yoshimura T."/>
            <person name="Itoh T."/>
            <person name="Ohkuma M."/>
            <person name="Takai K."/>
        </authorList>
    </citation>
    <scope>NUCLEOTIDE SEQUENCE [LARGE SCALE GENOMIC DNA]</scope>
    <source>
        <strain evidence="2 3">MK-D1</strain>
    </source>
</reference>
<feature type="domain" description="Zinc-ribbon" evidence="1">
    <location>
        <begin position="287"/>
        <end position="308"/>
    </location>
</feature>
<name>A0A5B9DGS6_9ARCH</name>
<sequence>MHEIVFRKKKYLQLPAAISSVNKDTKNAKKLSFHFCTNGTFKINSENWPNLEYIEIIGCRYFEFSLDFSKSSKIKQIFFANTEYVDIMDIKGIFPEFYSWKFENSKFIKFKGQFSGDNHLNTLHFSNVERSEIFNSSTNLPYLQNLFFLDGCNFFKINLSLLKAPNLERIWFKKSNYLNIISLGTVEGHLKSFKFEKCAYPKLNVDFSRLSRLIPDMKEKPSELLEIKDDKSHFRSVKLVDPIKTSDGSLPVDSLEKDFYNSVQSEDEVLDSAINFLSSDKESILKFCPICGTENPKDATFCSSCGEKFRNV</sequence>
<organism evidence="2 3">
    <name type="scientific">Promethearchaeum syntrophicum</name>
    <dbReference type="NCBI Taxonomy" id="2594042"/>
    <lineage>
        <taxon>Archaea</taxon>
        <taxon>Promethearchaeati</taxon>
        <taxon>Promethearchaeota</taxon>
        <taxon>Promethearchaeia</taxon>
        <taxon>Promethearchaeales</taxon>
        <taxon>Promethearchaeaceae</taxon>
        <taxon>Promethearchaeum</taxon>
    </lineage>
</organism>
<dbReference type="InterPro" id="IPR026870">
    <property type="entry name" value="Zinc_ribbon_dom"/>
</dbReference>
<evidence type="ECO:0000259" key="1">
    <source>
        <dbReference type="Pfam" id="PF13240"/>
    </source>
</evidence>
<keyword evidence="3" id="KW-1185">Reference proteome</keyword>
<dbReference type="AlphaFoldDB" id="A0A5B9DGS6"/>
<protein>
    <submittedName>
        <fullName evidence="2">Zinc ribbon domain-containing protein</fullName>
    </submittedName>
</protein>
<dbReference type="Gene3D" id="3.80.10.10">
    <property type="entry name" value="Ribonuclease Inhibitor"/>
    <property type="match status" value="1"/>
</dbReference>
<dbReference type="SUPFAM" id="SSF52058">
    <property type="entry name" value="L domain-like"/>
    <property type="match status" value="1"/>
</dbReference>
<dbReference type="RefSeq" id="WP_147664804.1">
    <property type="nucleotide sequence ID" value="NZ_CP042905.2"/>
</dbReference>
<dbReference type="Proteomes" id="UP000321408">
    <property type="component" value="Chromosome"/>
</dbReference>
<dbReference type="Pfam" id="PF13240">
    <property type="entry name" value="Zn_Ribbon_1"/>
    <property type="match status" value="1"/>
</dbReference>
<dbReference type="EMBL" id="CP042905">
    <property type="protein sequence ID" value="QEE17926.1"/>
    <property type="molecule type" value="Genomic_DNA"/>
</dbReference>
<dbReference type="OrthoDB" id="82619at2157"/>
<reference evidence="2 3" key="1">
    <citation type="journal article" date="2020" name="Nature">
        <title>Isolation of an archaeon at the prokaryote-eukaryote interface.</title>
        <authorList>
            <person name="Imachi H."/>
            <person name="Nobu M.K."/>
            <person name="Nakahara N."/>
            <person name="Morono Y."/>
            <person name="Ogawara M."/>
            <person name="Takaki Y."/>
            <person name="Takano Y."/>
            <person name="Uematsu K."/>
            <person name="Ikuta T."/>
            <person name="Ito M."/>
            <person name="Matsui Y."/>
            <person name="Miyazaki M."/>
            <person name="Murata K."/>
            <person name="Saito Y."/>
            <person name="Sakai S."/>
            <person name="Song C."/>
            <person name="Tasumi E."/>
            <person name="Yamanaka Y."/>
            <person name="Yamaguchi T."/>
            <person name="Kamagata Y."/>
            <person name="Tamaki H."/>
            <person name="Takai K."/>
        </authorList>
    </citation>
    <scope>NUCLEOTIDE SEQUENCE [LARGE SCALE GENOMIC DNA]</scope>
    <source>
        <strain evidence="2 3">MK-D1</strain>
    </source>
</reference>
<dbReference type="InterPro" id="IPR032675">
    <property type="entry name" value="LRR_dom_sf"/>
</dbReference>
<evidence type="ECO:0000313" key="2">
    <source>
        <dbReference type="EMBL" id="QEE17926.1"/>
    </source>
</evidence>
<dbReference type="KEGG" id="psyt:DSAG12_03764"/>
<gene>
    <name evidence="2" type="ORF">DSAG12_03764</name>
</gene>
<proteinExistence type="predicted"/>
<dbReference type="GeneID" id="41331732"/>
<evidence type="ECO:0000313" key="3">
    <source>
        <dbReference type="Proteomes" id="UP000321408"/>
    </source>
</evidence>